<dbReference type="GO" id="GO:0005814">
    <property type="term" value="C:centriole"/>
    <property type="evidence" value="ECO:0007669"/>
    <property type="project" value="TreeGrafter"/>
</dbReference>
<keyword evidence="2" id="KW-1185">Reference proteome</keyword>
<dbReference type="GO" id="GO:0036064">
    <property type="term" value="C:ciliary basal body"/>
    <property type="evidence" value="ECO:0007669"/>
    <property type="project" value="TreeGrafter"/>
</dbReference>
<dbReference type="AlphaFoldDB" id="A0AAD8A5U7"/>
<name>A0AAD8A5U7_DIPPU</name>
<dbReference type="GO" id="GO:0042073">
    <property type="term" value="P:intraciliary transport"/>
    <property type="evidence" value="ECO:0007669"/>
    <property type="project" value="TreeGrafter"/>
</dbReference>
<dbReference type="GO" id="GO:0097730">
    <property type="term" value="C:non-motile cilium"/>
    <property type="evidence" value="ECO:0007669"/>
    <property type="project" value="TreeGrafter"/>
</dbReference>
<evidence type="ECO:0000313" key="1">
    <source>
        <dbReference type="EMBL" id="KAJ9592546.1"/>
    </source>
</evidence>
<dbReference type="GO" id="GO:1905515">
    <property type="term" value="P:non-motile cilium assembly"/>
    <property type="evidence" value="ECO:0007669"/>
    <property type="project" value="TreeGrafter"/>
</dbReference>
<proteinExistence type="predicted"/>
<dbReference type="PANTHER" id="PTHR44117">
    <property type="entry name" value="INTRAFLAGELLAR TRANSPORT PROTEIN 88 HOMOLOG"/>
    <property type="match status" value="1"/>
</dbReference>
<accession>A0AAD8A5U7</accession>
<dbReference type="EMBL" id="JASPKZ010003832">
    <property type="protein sequence ID" value="KAJ9592546.1"/>
    <property type="molecule type" value="Genomic_DNA"/>
</dbReference>
<reference evidence="1" key="1">
    <citation type="journal article" date="2023" name="IScience">
        <title>Live-bearing cockroach genome reveals convergent evolutionary mechanisms linked to viviparity in insects and beyond.</title>
        <authorList>
            <person name="Fouks B."/>
            <person name="Harrison M.C."/>
            <person name="Mikhailova A.A."/>
            <person name="Marchal E."/>
            <person name="English S."/>
            <person name="Carruthers M."/>
            <person name="Jennings E.C."/>
            <person name="Chiamaka E.L."/>
            <person name="Frigard R.A."/>
            <person name="Pippel M."/>
            <person name="Attardo G.M."/>
            <person name="Benoit J.B."/>
            <person name="Bornberg-Bauer E."/>
            <person name="Tobe S.S."/>
        </authorList>
    </citation>
    <scope>NUCLEOTIDE SEQUENCE</scope>
    <source>
        <strain evidence="1">Stay&amp;Tobe</strain>
    </source>
</reference>
<gene>
    <name evidence="1" type="ORF">L9F63_015781</name>
</gene>
<organism evidence="1 2">
    <name type="scientific">Diploptera punctata</name>
    <name type="common">Pacific beetle cockroach</name>
    <dbReference type="NCBI Taxonomy" id="6984"/>
    <lineage>
        <taxon>Eukaryota</taxon>
        <taxon>Metazoa</taxon>
        <taxon>Ecdysozoa</taxon>
        <taxon>Arthropoda</taxon>
        <taxon>Hexapoda</taxon>
        <taxon>Insecta</taxon>
        <taxon>Pterygota</taxon>
        <taxon>Neoptera</taxon>
        <taxon>Polyneoptera</taxon>
        <taxon>Dictyoptera</taxon>
        <taxon>Blattodea</taxon>
        <taxon>Blaberoidea</taxon>
        <taxon>Blaberidae</taxon>
        <taxon>Diplopterinae</taxon>
        <taxon>Diploptera</taxon>
    </lineage>
</organism>
<reference evidence="1" key="2">
    <citation type="submission" date="2023-05" db="EMBL/GenBank/DDBJ databases">
        <authorList>
            <person name="Fouks B."/>
        </authorList>
    </citation>
    <scope>NUCLEOTIDE SEQUENCE</scope>
    <source>
        <strain evidence="1">Stay&amp;Tobe</strain>
        <tissue evidence="1">Testes</tissue>
    </source>
</reference>
<dbReference type="Proteomes" id="UP001233999">
    <property type="component" value="Unassembled WGS sequence"/>
</dbReference>
<comment type="caution">
    <text evidence="1">The sequence shown here is derived from an EMBL/GenBank/DDBJ whole genome shotgun (WGS) entry which is preliminary data.</text>
</comment>
<dbReference type="GO" id="GO:0097546">
    <property type="term" value="C:ciliary base"/>
    <property type="evidence" value="ECO:0007669"/>
    <property type="project" value="TreeGrafter"/>
</dbReference>
<evidence type="ECO:0000313" key="2">
    <source>
        <dbReference type="Proteomes" id="UP001233999"/>
    </source>
</evidence>
<sequence length="92" mass="10017">MEHLRIMTTDDDDLYSGYNEYPSAFSTKDLEQDEIFQQAIRTSYGRRPVLTSKPGTAMRLGTATGYREGGVARPMTAVRGAGYTSSAGTASI</sequence>
<dbReference type="GO" id="GO:0019894">
    <property type="term" value="F:kinesin binding"/>
    <property type="evidence" value="ECO:0007669"/>
    <property type="project" value="TreeGrafter"/>
</dbReference>
<protein>
    <submittedName>
        <fullName evidence="1">Uncharacterized protein</fullName>
    </submittedName>
</protein>
<dbReference type="PANTHER" id="PTHR44117:SF1">
    <property type="entry name" value="INTRAFLAGELLAR TRANSPORT PROTEIN 88 HOMOLOG"/>
    <property type="match status" value="1"/>
</dbReference>